<protein>
    <submittedName>
        <fullName evidence="2">ATP-dependent DNA ligase</fullName>
    </submittedName>
</protein>
<evidence type="ECO:0000313" key="3">
    <source>
        <dbReference type="Proteomes" id="UP000030002"/>
    </source>
</evidence>
<feature type="domain" description="DNA ligase D polymerase" evidence="1">
    <location>
        <begin position="35"/>
        <end position="288"/>
    </location>
</feature>
<comment type="caution">
    <text evidence="2">The sequence shown here is derived from an EMBL/GenBank/DDBJ whole genome shotgun (WGS) entry which is preliminary data.</text>
</comment>
<reference evidence="2 3" key="1">
    <citation type="submission" date="2013-08" db="EMBL/GenBank/DDBJ databases">
        <title>The genome sequence of Knoellia sinensis.</title>
        <authorList>
            <person name="Zhu W."/>
            <person name="Wang G."/>
        </authorList>
    </citation>
    <scope>NUCLEOTIDE SEQUENCE [LARGE SCALE GENOMIC DNA]</scope>
    <source>
        <strain evidence="2 3">KCTC 19936</strain>
    </source>
</reference>
<dbReference type="Gene3D" id="3.90.920.10">
    <property type="entry name" value="DNA primase, PRIM domain"/>
    <property type="match status" value="1"/>
</dbReference>
<accession>A0A0A0J1M4</accession>
<proteinExistence type="predicted"/>
<dbReference type="AlphaFoldDB" id="A0A0A0J1M4"/>
<dbReference type="STRING" id="1385520.N802_05155"/>
<organism evidence="2 3">
    <name type="scientific">Knoellia sinensis KCTC 19936</name>
    <dbReference type="NCBI Taxonomy" id="1385520"/>
    <lineage>
        <taxon>Bacteria</taxon>
        <taxon>Bacillati</taxon>
        <taxon>Actinomycetota</taxon>
        <taxon>Actinomycetes</taxon>
        <taxon>Micrococcales</taxon>
        <taxon>Intrasporangiaceae</taxon>
        <taxon>Knoellia</taxon>
    </lineage>
</organism>
<dbReference type="PANTHER" id="PTHR42705:SF2">
    <property type="entry name" value="BIFUNCTIONAL NON-HOMOLOGOUS END JOINING PROTEIN LIGD"/>
    <property type="match status" value="1"/>
</dbReference>
<keyword evidence="3" id="KW-1185">Reference proteome</keyword>
<evidence type="ECO:0000259" key="1">
    <source>
        <dbReference type="Pfam" id="PF21686"/>
    </source>
</evidence>
<dbReference type="RefSeq" id="WP_035917885.1">
    <property type="nucleotide sequence ID" value="NZ_AVPJ01000014.1"/>
</dbReference>
<dbReference type="InterPro" id="IPR052171">
    <property type="entry name" value="NHEJ_LigD"/>
</dbReference>
<dbReference type="Proteomes" id="UP000030002">
    <property type="component" value="Unassembled WGS sequence"/>
</dbReference>
<dbReference type="InterPro" id="IPR033649">
    <property type="entry name" value="MtLigD_Pol-like"/>
</dbReference>
<dbReference type="eggNOG" id="COG3285">
    <property type="taxonomic scope" value="Bacteria"/>
</dbReference>
<dbReference type="InterPro" id="IPR014145">
    <property type="entry name" value="LigD_pol_dom"/>
</dbReference>
<gene>
    <name evidence="2" type="ORF">N802_05155</name>
</gene>
<dbReference type="NCBIfam" id="TIGR02778">
    <property type="entry name" value="ligD_pol"/>
    <property type="match status" value="1"/>
</dbReference>
<sequence length="293" mass="32799">MPEKFVPEITRVDVGGRTMKLSSLSKVMFPATETTKGEVLNYFVTAGPILLRHIAARPVTRVRWPHGVADQSFFEKNLPSGAPTWLPRVKVDDVTYPLVEELSHLVYLINLNSLEVHVPQWQVTDEGERTNPNRLVIDLDPGSPAGLKECAQVALRLRERLDALGLELYPVTSGSKGMQLYASLGGDLTSDQVRDLAQQLAQEMTKKHPDLVLWKMTKSLRPGKIFLDWSQNVAAKTTISPYSLRGKELPCVAAPRTWDEVEQGAAGEKFEQVMFDDMLERLETHGDLLEDLL</sequence>
<dbReference type="CDD" id="cd04863">
    <property type="entry name" value="MtLigD_Pol_like"/>
    <property type="match status" value="1"/>
</dbReference>
<evidence type="ECO:0000313" key="2">
    <source>
        <dbReference type="EMBL" id="KGN30993.1"/>
    </source>
</evidence>
<dbReference type="PANTHER" id="PTHR42705">
    <property type="entry name" value="BIFUNCTIONAL NON-HOMOLOGOUS END JOINING PROTEIN LIGD"/>
    <property type="match status" value="1"/>
</dbReference>
<name>A0A0A0J1M4_9MICO</name>
<dbReference type="GO" id="GO:0016874">
    <property type="term" value="F:ligase activity"/>
    <property type="evidence" value="ECO:0007669"/>
    <property type="project" value="UniProtKB-KW"/>
</dbReference>
<dbReference type="OrthoDB" id="9802472at2"/>
<dbReference type="Pfam" id="PF21686">
    <property type="entry name" value="LigD_Prim-Pol"/>
    <property type="match status" value="1"/>
</dbReference>
<keyword evidence="2" id="KW-0436">Ligase</keyword>
<dbReference type="EMBL" id="AVPJ01000014">
    <property type="protein sequence ID" value="KGN30993.1"/>
    <property type="molecule type" value="Genomic_DNA"/>
</dbReference>